<evidence type="ECO:0000313" key="1">
    <source>
        <dbReference type="Ensembl" id="ENSPNYP00000026745.1"/>
    </source>
</evidence>
<evidence type="ECO:0008006" key="2">
    <source>
        <dbReference type="Google" id="ProtNLM"/>
    </source>
</evidence>
<organism evidence="1">
    <name type="scientific">Pundamilia nyererei</name>
    <dbReference type="NCBI Taxonomy" id="303518"/>
    <lineage>
        <taxon>Eukaryota</taxon>
        <taxon>Metazoa</taxon>
        <taxon>Chordata</taxon>
        <taxon>Craniata</taxon>
        <taxon>Vertebrata</taxon>
        <taxon>Euteleostomi</taxon>
        <taxon>Actinopterygii</taxon>
        <taxon>Neopterygii</taxon>
        <taxon>Teleostei</taxon>
        <taxon>Neoteleostei</taxon>
        <taxon>Acanthomorphata</taxon>
        <taxon>Ovalentaria</taxon>
        <taxon>Cichlomorphae</taxon>
        <taxon>Cichliformes</taxon>
        <taxon>Cichlidae</taxon>
        <taxon>African cichlids</taxon>
        <taxon>Pseudocrenilabrinae</taxon>
        <taxon>Haplochromini</taxon>
        <taxon>Pundamilia</taxon>
    </lineage>
</organism>
<dbReference type="GeneTree" id="ENSGT00990000205182"/>
<accession>A0A3B4GUR1</accession>
<name>A0A3B4GUR1_9CICH</name>
<reference evidence="1" key="1">
    <citation type="submission" date="2023-09" db="UniProtKB">
        <authorList>
            <consortium name="Ensembl"/>
        </authorList>
    </citation>
    <scope>IDENTIFICATION</scope>
</reference>
<dbReference type="Ensembl" id="ENSPNYT00000027398.1">
    <property type="protein sequence ID" value="ENSPNYP00000026745.1"/>
    <property type="gene ID" value="ENSPNYG00000020162.1"/>
</dbReference>
<dbReference type="AlphaFoldDB" id="A0A3B4GUR1"/>
<dbReference type="InterPro" id="IPR036691">
    <property type="entry name" value="Endo/exonu/phosph_ase_sf"/>
</dbReference>
<proteinExistence type="predicted"/>
<dbReference type="Gene3D" id="3.60.10.10">
    <property type="entry name" value="Endonuclease/exonuclease/phosphatase"/>
    <property type="match status" value="1"/>
</dbReference>
<sequence length="148" mass="17021">RWCGVITLISNMVNFDMLEEVCDKDGRYVAVKGRINNNVLSLINVYAPPEGNSKFYQKLSEKIISFSEGTLICGGDWNCVLNHTKDTTSLKRRKNNKSKALNLLIKEVDLCDVWRELFPFGELKPILSPYFMRFLKPSQRFYISKSGC</sequence>
<protein>
    <recommendedName>
        <fullName evidence="2">Endonuclease/exonuclease/phosphatase domain-containing protein</fullName>
    </recommendedName>
</protein>
<dbReference type="STRING" id="303518.ENSPNYP00000026745"/>
<dbReference type="SUPFAM" id="SSF56219">
    <property type="entry name" value="DNase I-like"/>
    <property type="match status" value="1"/>
</dbReference>